<evidence type="ECO:0000256" key="2">
    <source>
        <dbReference type="ARBA" id="ARBA00022771"/>
    </source>
</evidence>
<dbReference type="EMBL" id="LR862146">
    <property type="protein sequence ID" value="CAD1827262.1"/>
    <property type="molecule type" value="Genomic_DNA"/>
</dbReference>
<evidence type="ECO:0000256" key="5">
    <source>
        <dbReference type="SAM" id="Phobius"/>
    </source>
</evidence>
<keyword evidence="1" id="KW-0479">Metal-binding</keyword>
<evidence type="ECO:0000256" key="1">
    <source>
        <dbReference type="ARBA" id="ARBA00022723"/>
    </source>
</evidence>
<keyword evidence="3" id="KW-0862">Zinc</keyword>
<keyword evidence="5" id="KW-1133">Transmembrane helix</keyword>
<dbReference type="PANTHER" id="PTHR33248">
    <property type="entry name" value="ZINC ION-BINDING PROTEIN"/>
    <property type="match status" value="1"/>
</dbReference>
<keyword evidence="2 4" id="KW-0863">Zinc-finger</keyword>
<accession>A0A6V7P8X3</accession>
<name>A0A6V7P8X3_ANACO</name>
<dbReference type="Pfam" id="PF06839">
    <property type="entry name" value="Zn_ribbon_GRF"/>
    <property type="match status" value="1"/>
</dbReference>
<feature type="transmembrane region" description="Helical" evidence="5">
    <location>
        <begin position="87"/>
        <end position="106"/>
    </location>
</feature>
<evidence type="ECO:0000313" key="7">
    <source>
        <dbReference type="EMBL" id="CAD1827262.1"/>
    </source>
</evidence>
<dbReference type="GO" id="GO:0008270">
    <property type="term" value="F:zinc ion binding"/>
    <property type="evidence" value="ECO:0007669"/>
    <property type="project" value="UniProtKB-KW"/>
</dbReference>
<organism evidence="7">
    <name type="scientific">Ananas comosus var. bracteatus</name>
    <name type="common">red pineapple</name>
    <dbReference type="NCBI Taxonomy" id="296719"/>
    <lineage>
        <taxon>Eukaryota</taxon>
        <taxon>Viridiplantae</taxon>
        <taxon>Streptophyta</taxon>
        <taxon>Embryophyta</taxon>
        <taxon>Tracheophyta</taxon>
        <taxon>Spermatophyta</taxon>
        <taxon>Magnoliopsida</taxon>
        <taxon>Liliopsida</taxon>
        <taxon>Poales</taxon>
        <taxon>Bromeliaceae</taxon>
        <taxon>Bromelioideae</taxon>
        <taxon>Ananas</taxon>
    </lineage>
</organism>
<dbReference type="InterPro" id="IPR010666">
    <property type="entry name" value="Znf_GRF"/>
</dbReference>
<keyword evidence="5" id="KW-0812">Transmembrane</keyword>
<sequence>MDASQFVIPRCFCGESAQIKTSRTDSIPGRRFLGCKNYGVVGACGFFQWFDPPVGDRAKVIIIGLLKKSSRMEDELKQVKKRRICRWFFLVLSWILIWALFCNLMSKEGCKGN</sequence>
<evidence type="ECO:0000259" key="6">
    <source>
        <dbReference type="PROSITE" id="PS51999"/>
    </source>
</evidence>
<protein>
    <recommendedName>
        <fullName evidence="6">GRF-type domain-containing protein</fullName>
    </recommendedName>
</protein>
<evidence type="ECO:0000256" key="4">
    <source>
        <dbReference type="PROSITE-ProRule" id="PRU01343"/>
    </source>
</evidence>
<dbReference type="PROSITE" id="PS51999">
    <property type="entry name" value="ZF_GRF"/>
    <property type="match status" value="1"/>
</dbReference>
<evidence type="ECO:0000256" key="3">
    <source>
        <dbReference type="ARBA" id="ARBA00022833"/>
    </source>
</evidence>
<keyword evidence="5" id="KW-0472">Membrane</keyword>
<proteinExistence type="predicted"/>
<feature type="domain" description="GRF-type" evidence="6">
    <location>
        <begin position="11"/>
        <end position="53"/>
    </location>
</feature>
<gene>
    <name evidence="7" type="ORF">CB5_LOCUS10473</name>
</gene>
<dbReference type="AlphaFoldDB" id="A0A6V7P8X3"/>
<reference evidence="7" key="1">
    <citation type="submission" date="2020-07" db="EMBL/GenBank/DDBJ databases">
        <authorList>
            <person name="Lin J."/>
        </authorList>
    </citation>
    <scope>NUCLEOTIDE SEQUENCE</scope>
</reference>